<dbReference type="Proteomes" id="UP001063166">
    <property type="component" value="Unassembled WGS sequence"/>
</dbReference>
<organism evidence="1 2">
    <name type="scientific">Lyophyllum shimeji</name>
    <name type="common">Hon-shimeji</name>
    <name type="synonym">Tricholoma shimeji</name>
    <dbReference type="NCBI Taxonomy" id="47721"/>
    <lineage>
        <taxon>Eukaryota</taxon>
        <taxon>Fungi</taxon>
        <taxon>Dikarya</taxon>
        <taxon>Basidiomycota</taxon>
        <taxon>Agaricomycotina</taxon>
        <taxon>Agaricomycetes</taxon>
        <taxon>Agaricomycetidae</taxon>
        <taxon>Agaricales</taxon>
        <taxon>Tricholomatineae</taxon>
        <taxon>Lyophyllaceae</taxon>
        <taxon>Lyophyllum</taxon>
    </lineage>
</organism>
<evidence type="ECO:0000313" key="2">
    <source>
        <dbReference type="Proteomes" id="UP001063166"/>
    </source>
</evidence>
<dbReference type="AlphaFoldDB" id="A0A9P3PMR4"/>
<proteinExistence type="predicted"/>
<comment type="caution">
    <text evidence="1">The sequence shown here is derived from an EMBL/GenBank/DDBJ whole genome shotgun (WGS) entry which is preliminary data.</text>
</comment>
<name>A0A9P3PMR4_LYOSH</name>
<sequence>MVLSHEDSTEVDPHPYWYAHVIRIFHAEVRHVGPASKSLAPRKMVFFWVRWFGRDLKHRAGWKAKRLHRVGFVDSEDSEAFGFLDPADVIRAVHMLPAFAYRRTSDLLAPSIARQPDDNDEDWVYYYVGMFVDRDMFMRYVGGGVGHKGLWHALVSVLEATRLMICGEADALDAKDDVAGPGLEGGAVALEADVGAPNTLEELISKGLEVEAQCAEEDDWEDLSNEED</sequence>
<reference evidence="1" key="1">
    <citation type="submission" date="2022-07" db="EMBL/GenBank/DDBJ databases">
        <title>The genome of Lyophyllum shimeji provides insight into the initial evolution of ectomycorrhizal fungal genome.</title>
        <authorList>
            <person name="Kobayashi Y."/>
            <person name="Shibata T."/>
            <person name="Hirakawa H."/>
            <person name="Shigenobu S."/>
            <person name="Nishiyama T."/>
            <person name="Yamada A."/>
            <person name="Hasebe M."/>
            <person name="Kawaguchi M."/>
        </authorList>
    </citation>
    <scope>NUCLEOTIDE SEQUENCE</scope>
    <source>
        <strain evidence="1">AT787</strain>
    </source>
</reference>
<evidence type="ECO:0000313" key="1">
    <source>
        <dbReference type="EMBL" id="GLB38147.1"/>
    </source>
</evidence>
<dbReference type="EMBL" id="BRPK01000005">
    <property type="protein sequence ID" value="GLB38147.1"/>
    <property type="molecule type" value="Genomic_DNA"/>
</dbReference>
<gene>
    <name evidence="1" type="ORF">LshimejAT787_0500120</name>
</gene>
<protein>
    <submittedName>
        <fullName evidence="1">Uncharacterized protein</fullName>
    </submittedName>
</protein>
<dbReference type="OrthoDB" id="3183767at2759"/>
<accession>A0A9P3PMR4</accession>
<keyword evidence="2" id="KW-1185">Reference proteome</keyword>